<accession>A0ABD1FN41</accession>
<organism evidence="1 2">
    <name type="scientific">Salvia divinorum</name>
    <name type="common">Maria pastora</name>
    <name type="synonym">Diviner's sage</name>
    <dbReference type="NCBI Taxonomy" id="28513"/>
    <lineage>
        <taxon>Eukaryota</taxon>
        <taxon>Viridiplantae</taxon>
        <taxon>Streptophyta</taxon>
        <taxon>Embryophyta</taxon>
        <taxon>Tracheophyta</taxon>
        <taxon>Spermatophyta</taxon>
        <taxon>Magnoliopsida</taxon>
        <taxon>eudicotyledons</taxon>
        <taxon>Gunneridae</taxon>
        <taxon>Pentapetalae</taxon>
        <taxon>asterids</taxon>
        <taxon>lamiids</taxon>
        <taxon>Lamiales</taxon>
        <taxon>Lamiaceae</taxon>
        <taxon>Nepetoideae</taxon>
        <taxon>Mentheae</taxon>
        <taxon>Salviinae</taxon>
        <taxon>Salvia</taxon>
        <taxon>Salvia subgen. Calosphace</taxon>
    </lineage>
</organism>
<name>A0ABD1FN41_SALDI</name>
<sequence>MCDEGLVQYFGLGSKTRKTATGIPDPYGIEFGNPADAPAGWMLNVHAIDTRGAVDKLGCTECRKGFGVRARRSLYLRMYMDWDASIVPVQIYVLDITDMWREVDESTGLTTTHPCLIEYDVEA</sequence>
<dbReference type="Proteomes" id="UP001567538">
    <property type="component" value="Unassembled WGS sequence"/>
</dbReference>
<proteinExistence type="predicted"/>
<gene>
    <name evidence="1" type="ORF">AAHA92_33169</name>
</gene>
<evidence type="ECO:0000313" key="2">
    <source>
        <dbReference type="Proteomes" id="UP001567538"/>
    </source>
</evidence>
<dbReference type="Pfam" id="PF07712">
    <property type="entry name" value="SURNod19"/>
    <property type="match status" value="2"/>
</dbReference>
<reference evidence="1 2" key="1">
    <citation type="submission" date="2024-06" db="EMBL/GenBank/DDBJ databases">
        <title>A chromosome level genome sequence of Diviner's sage (Salvia divinorum).</title>
        <authorList>
            <person name="Ford S.A."/>
            <person name="Ro D.-K."/>
            <person name="Ness R.W."/>
            <person name="Phillips M.A."/>
        </authorList>
    </citation>
    <scope>NUCLEOTIDE SEQUENCE [LARGE SCALE GENOMIC DNA]</scope>
    <source>
        <strain evidence="1">SAF-2024a</strain>
        <tissue evidence="1">Leaf</tissue>
    </source>
</reference>
<dbReference type="InterPro" id="IPR011692">
    <property type="entry name" value="Stress_up-reg_Nod19"/>
</dbReference>
<evidence type="ECO:0000313" key="1">
    <source>
        <dbReference type="EMBL" id="KAL1533264.1"/>
    </source>
</evidence>
<comment type="caution">
    <text evidence="1">The sequence shown here is derived from an EMBL/GenBank/DDBJ whole genome shotgun (WGS) entry which is preliminary data.</text>
</comment>
<dbReference type="AlphaFoldDB" id="A0ABD1FN41"/>
<dbReference type="PANTHER" id="PTHR33390:SF1">
    <property type="entry name" value="STRESS UP-REGULATED NOD 19 PROTEIN"/>
    <property type="match status" value="1"/>
</dbReference>
<protein>
    <submittedName>
        <fullName evidence="1">Uncharacterized protein</fullName>
    </submittedName>
</protein>
<dbReference type="PANTHER" id="PTHR33390">
    <property type="entry name" value="STRESS UP-REGULATED NOD 19 PROTEIN"/>
    <property type="match status" value="1"/>
</dbReference>
<dbReference type="EMBL" id="JBEAFC010000014">
    <property type="protein sequence ID" value="KAL1533264.1"/>
    <property type="molecule type" value="Genomic_DNA"/>
</dbReference>
<keyword evidence="2" id="KW-1185">Reference proteome</keyword>